<dbReference type="OMA" id="CPYDLFQ"/>
<evidence type="ECO:0000313" key="3">
    <source>
        <dbReference type="EMBL" id="EEH57802.1"/>
    </source>
</evidence>
<feature type="compositionally biased region" description="Basic and acidic residues" evidence="2">
    <location>
        <begin position="316"/>
        <end position="347"/>
    </location>
</feature>
<dbReference type="PANTHER" id="PTHR12375">
    <property type="entry name" value="RNA-BINDING PROTEIN LUC7-RELATED"/>
    <property type="match status" value="1"/>
</dbReference>
<dbReference type="EMBL" id="GG663738">
    <property type="protein sequence ID" value="EEH57802.1"/>
    <property type="molecule type" value="Genomic_DNA"/>
</dbReference>
<dbReference type="GO" id="GO:0006376">
    <property type="term" value="P:mRNA splice site recognition"/>
    <property type="evidence" value="ECO:0007669"/>
    <property type="project" value="InterPro"/>
</dbReference>
<dbReference type="OrthoDB" id="10266921at2759"/>
<gene>
    <name evidence="3" type="ORF">MICPUCDRAFT_57489</name>
</gene>
<feature type="region of interest" description="Disordered" evidence="2">
    <location>
        <begin position="248"/>
        <end position="347"/>
    </location>
</feature>
<dbReference type="GeneID" id="9683289"/>
<evidence type="ECO:0000256" key="2">
    <source>
        <dbReference type="SAM" id="MobiDB-lite"/>
    </source>
</evidence>
<proteinExistence type="inferred from homology"/>
<dbReference type="AlphaFoldDB" id="C1MR16"/>
<feature type="compositionally biased region" description="Gly residues" evidence="2">
    <location>
        <begin position="253"/>
        <end position="262"/>
    </location>
</feature>
<sequence length="347" mass="39043">MGWGNKGAMGKDPNDPAALLDQLMGSARNLTDDQKAVVKPPWETSDCCPHFLAGCCPNFMFSYAQKRSDLPTCAYAVHDDAIALDYRRANLPTLPKYEQRLLDKLRILVDGMDERIAKAVARVKAEMVVSDPRTVTAIAELSAKIAALVAAAEKAGDDGDVETAEKAMAEADELAKLKKPLEERLKENEAINEAAAKVTGTMYGEQEVCDVCCSITNAKDELNCERHREGQMHMGWTKIRETLKRLDEKYPNAGGGGGGGGGELREQKDDVDAEEGEVKGEAPPRRRERSRSRDRYRRDDRDRDRDGRRDRRSRSRSRDRYRPYDRDGGGRDRSRDRDRDRGGYYRR</sequence>
<name>C1MR16_MICPC</name>
<dbReference type="GO" id="GO:0005685">
    <property type="term" value="C:U1 snRNP"/>
    <property type="evidence" value="ECO:0007669"/>
    <property type="project" value="InterPro"/>
</dbReference>
<evidence type="ECO:0000313" key="4">
    <source>
        <dbReference type="Proteomes" id="UP000001876"/>
    </source>
</evidence>
<evidence type="ECO:0000256" key="1">
    <source>
        <dbReference type="ARBA" id="ARBA00005655"/>
    </source>
</evidence>
<dbReference type="eggNOG" id="KOG0796">
    <property type="taxonomic scope" value="Eukaryota"/>
</dbReference>
<dbReference type="KEGG" id="mpp:MICPUCDRAFT_57489"/>
<comment type="similarity">
    <text evidence="1">Belongs to the Luc7 family.</text>
</comment>
<dbReference type="Pfam" id="PF03194">
    <property type="entry name" value="LUC7"/>
    <property type="match status" value="1"/>
</dbReference>
<dbReference type="STRING" id="564608.C1MR16"/>
<dbReference type="Proteomes" id="UP000001876">
    <property type="component" value="Unassembled WGS sequence"/>
</dbReference>
<dbReference type="RefSeq" id="XP_003057851.1">
    <property type="nucleotide sequence ID" value="XM_003057805.1"/>
</dbReference>
<dbReference type="InterPro" id="IPR004882">
    <property type="entry name" value="Luc7-rel"/>
</dbReference>
<reference evidence="3 4" key="1">
    <citation type="journal article" date="2009" name="Science">
        <title>Green evolution and dynamic adaptations revealed by genomes of the marine picoeukaryotes Micromonas.</title>
        <authorList>
            <person name="Worden A.Z."/>
            <person name="Lee J.H."/>
            <person name="Mock T."/>
            <person name="Rouze P."/>
            <person name="Simmons M.P."/>
            <person name="Aerts A.L."/>
            <person name="Allen A.E."/>
            <person name="Cuvelier M.L."/>
            <person name="Derelle E."/>
            <person name="Everett M.V."/>
            <person name="Foulon E."/>
            <person name="Grimwood J."/>
            <person name="Gundlach H."/>
            <person name="Henrissat B."/>
            <person name="Napoli C."/>
            <person name="McDonald S.M."/>
            <person name="Parker M.S."/>
            <person name="Rombauts S."/>
            <person name="Salamov A."/>
            <person name="Von Dassow P."/>
            <person name="Badger J.H."/>
            <person name="Coutinho P.M."/>
            <person name="Demir E."/>
            <person name="Dubchak I."/>
            <person name="Gentemann C."/>
            <person name="Eikrem W."/>
            <person name="Gready J.E."/>
            <person name="John U."/>
            <person name="Lanier W."/>
            <person name="Lindquist E.A."/>
            <person name="Lucas S."/>
            <person name="Mayer K.F."/>
            <person name="Moreau H."/>
            <person name="Not F."/>
            <person name="Otillar R."/>
            <person name="Panaud O."/>
            <person name="Pangilinan J."/>
            <person name="Paulsen I."/>
            <person name="Piegu B."/>
            <person name="Poliakov A."/>
            <person name="Robbens S."/>
            <person name="Schmutz J."/>
            <person name="Toulza E."/>
            <person name="Wyss T."/>
            <person name="Zelensky A."/>
            <person name="Zhou K."/>
            <person name="Armbrust E.V."/>
            <person name="Bhattacharya D."/>
            <person name="Goodenough U.W."/>
            <person name="Van de Peer Y."/>
            <person name="Grigoriev I.V."/>
        </authorList>
    </citation>
    <scope>NUCLEOTIDE SEQUENCE [LARGE SCALE GENOMIC DNA]</scope>
    <source>
        <strain evidence="3 4">CCMP1545</strain>
    </source>
</reference>
<dbReference type="GO" id="GO:0003729">
    <property type="term" value="F:mRNA binding"/>
    <property type="evidence" value="ECO:0007669"/>
    <property type="project" value="InterPro"/>
</dbReference>
<organism evidence="4">
    <name type="scientific">Micromonas pusilla (strain CCMP1545)</name>
    <name type="common">Picoplanktonic green alga</name>
    <dbReference type="NCBI Taxonomy" id="564608"/>
    <lineage>
        <taxon>Eukaryota</taxon>
        <taxon>Viridiplantae</taxon>
        <taxon>Chlorophyta</taxon>
        <taxon>Mamiellophyceae</taxon>
        <taxon>Mamiellales</taxon>
        <taxon>Mamiellaceae</taxon>
        <taxon>Micromonas</taxon>
    </lineage>
</organism>
<keyword evidence="4" id="KW-1185">Reference proteome</keyword>
<feature type="compositionally biased region" description="Basic and acidic residues" evidence="2">
    <location>
        <begin position="263"/>
        <end position="309"/>
    </location>
</feature>
<protein>
    <submittedName>
        <fullName evidence="3">Predicted protein</fullName>
    </submittedName>
</protein>
<accession>C1MR16</accession>